<dbReference type="Proteomes" id="UP001518925">
    <property type="component" value="Unassembled WGS sequence"/>
</dbReference>
<evidence type="ECO:0000313" key="2">
    <source>
        <dbReference type="Proteomes" id="UP001518925"/>
    </source>
</evidence>
<organism evidence="1 2">
    <name type="scientific">Bacillus suaedaesalsae</name>
    <dbReference type="NCBI Taxonomy" id="2810349"/>
    <lineage>
        <taxon>Bacteria</taxon>
        <taxon>Bacillati</taxon>
        <taxon>Bacillota</taxon>
        <taxon>Bacilli</taxon>
        <taxon>Bacillales</taxon>
        <taxon>Bacillaceae</taxon>
        <taxon>Bacillus</taxon>
    </lineage>
</organism>
<protein>
    <submittedName>
        <fullName evidence="1">Uncharacterized protein</fullName>
    </submittedName>
</protein>
<evidence type="ECO:0000313" key="1">
    <source>
        <dbReference type="EMBL" id="MBM6618201.1"/>
    </source>
</evidence>
<proteinExistence type="predicted"/>
<sequence>MHLNEYTQIILDKRKIEVEKVDPINELNTQKGNGLTSPTTSTTTEETRLLMDYIDKSNLFTISKADQTKGRILKLRKFFKSKRNQQVEIYVTRGNKTIYKEGKVNTIGRDFVMLTNLKERTWIPYSVIISANIPTGIPNYSNTHQHILFDNNLRKKLLHSFGETVANREVLKQLFFEESLQTNLESWKETWVELHLEDQTKKVGKIVYSQNKKLKIASFREQLEIPLCQIEYIETLRLFTIVSHSLRQFKSKNQEMIKKWGKGGKSSDRTK</sequence>
<reference evidence="1 2" key="1">
    <citation type="submission" date="2021-02" db="EMBL/GenBank/DDBJ databases">
        <title>Bacillus sp. RD4P76, an endophyte from a halophyte.</title>
        <authorList>
            <person name="Sun J.-Q."/>
        </authorList>
    </citation>
    <scope>NUCLEOTIDE SEQUENCE [LARGE SCALE GENOMIC DNA]</scope>
    <source>
        <strain evidence="1 2">RD4P76</strain>
    </source>
</reference>
<comment type="caution">
    <text evidence="1">The sequence shown here is derived from an EMBL/GenBank/DDBJ whole genome shotgun (WGS) entry which is preliminary data.</text>
</comment>
<dbReference type="EMBL" id="JAFELM010000030">
    <property type="protein sequence ID" value="MBM6618201.1"/>
    <property type="molecule type" value="Genomic_DNA"/>
</dbReference>
<accession>A0ABS2DI86</accession>
<keyword evidence="2" id="KW-1185">Reference proteome</keyword>
<gene>
    <name evidence="1" type="ORF">JR050_11080</name>
</gene>
<name>A0ABS2DI86_9BACI</name>